<dbReference type="KEGG" id="ppsu:NO713_02565"/>
<dbReference type="GO" id="GO:0043886">
    <property type="term" value="F:structural constituent of carboxysome shell"/>
    <property type="evidence" value="ECO:0007669"/>
    <property type="project" value="UniProtKB-ARBA"/>
</dbReference>
<dbReference type="GO" id="GO:0031470">
    <property type="term" value="C:carboxysome"/>
    <property type="evidence" value="ECO:0007669"/>
    <property type="project" value="UniProtKB-ARBA"/>
</dbReference>
<dbReference type="InterPro" id="IPR001451">
    <property type="entry name" value="Hexapep"/>
</dbReference>
<dbReference type="InterPro" id="IPR042122">
    <property type="entry name" value="Ser_AcTrfase_N_sf"/>
</dbReference>
<comment type="subcellular location">
    <subcellularLocation>
        <location evidence="1">Cytoplasm</location>
    </subcellularLocation>
</comment>
<keyword evidence="6" id="KW-0963">Cytoplasm</keyword>
<gene>
    <name evidence="13" type="primary">cysE</name>
    <name evidence="13" type="ORF">NO713_02565</name>
</gene>
<dbReference type="PROSITE" id="PS00101">
    <property type="entry name" value="HEXAPEP_TRANSFERASES"/>
    <property type="match status" value="1"/>
</dbReference>
<evidence type="ECO:0000256" key="1">
    <source>
        <dbReference type="ARBA" id="ARBA00004496"/>
    </source>
</evidence>
<evidence type="ECO:0000256" key="2">
    <source>
        <dbReference type="ARBA" id="ARBA00004876"/>
    </source>
</evidence>
<evidence type="ECO:0000256" key="7">
    <source>
        <dbReference type="ARBA" id="ARBA00022605"/>
    </source>
</evidence>
<accession>A0A9W4G7A6</accession>
<evidence type="ECO:0000256" key="9">
    <source>
        <dbReference type="ARBA" id="ARBA00022737"/>
    </source>
</evidence>
<dbReference type="InterPro" id="IPR005881">
    <property type="entry name" value="Ser_O-AcTrfase"/>
</dbReference>
<evidence type="ECO:0000313" key="13">
    <source>
        <dbReference type="EMBL" id="CAD5951098.1"/>
    </source>
</evidence>
<evidence type="ECO:0000313" key="14">
    <source>
        <dbReference type="Proteomes" id="UP001153719"/>
    </source>
</evidence>
<dbReference type="EMBL" id="LR882967">
    <property type="protein sequence ID" value="CAD5951098.1"/>
    <property type="molecule type" value="Genomic_DNA"/>
</dbReference>
<dbReference type="Gene3D" id="2.160.10.10">
    <property type="entry name" value="Hexapeptide repeat proteins"/>
    <property type="match status" value="1"/>
</dbReference>
<dbReference type="Gene3D" id="1.10.3130.10">
    <property type="entry name" value="serine acetyltransferase, domain 1"/>
    <property type="match status" value="1"/>
</dbReference>
<keyword evidence="9" id="KW-0677">Repeat</keyword>
<evidence type="ECO:0000256" key="10">
    <source>
        <dbReference type="ARBA" id="ARBA00023192"/>
    </source>
</evidence>
<dbReference type="Pfam" id="PF00132">
    <property type="entry name" value="Hexapep"/>
    <property type="match status" value="1"/>
</dbReference>
<dbReference type="CDD" id="cd03354">
    <property type="entry name" value="LbH_SAT"/>
    <property type="match status" value="1"/>
</dbReference>
<reference evidence="13" key="1">
    <citation type="submission" date="2020-09" db="EMBL/GenBank/DDBJ databases">
        <authorList>
            <person name="Blom J."/>
        </authorList>
    </citation>
    <scope>NUCLEOTIDE SEQUENCE</scope>
    <source>
        <strain evidence="13">No.713</strain>
    </source>
</reference>
<dbReference type="FunFam" id="1.10.3130.10:FF:000003">
    <property type="entry name" value="Serine acetyltransferase"/>
    <property type="match status" value="1"/>
</dbReference>
<comment type="catalytic activity">
    <reaction evidence="12">
        <text>L-serine + acetyl-CoA = O-acetyl-L-serine + CoA</text>
        <dbReference type="Rhea" id="RHEA:24560"/>
        <dbReference type="ChEBI" id="CHEBI:33384"/>
        <dbReference type="ChEBI" id="CHEBI:57287"/>
        <dbReference type="ChEBI" id="CHEBI:57288"/>
        <dbReference type="ChEBI" id="CHEBI:58340"/>
        <dbReference type="EC" id="2.3.1.30"/>
    </reaction>
</comment>
<dbReference type="NCBIfam" id="NF041874">
    <property type="entry name" value="EPS_EpsC"/>
    <property type="match status" value="1"/>
</dbReference>
<evidence type="ECO:0000256" key="11">
    <source>
        <dbReference type="ARBA" id="ARBA00023315"/>
    </source>
</evidence>
<dbReference type="InterPro" id="IPR045304">
    <property type="entry name" value="LbH_SAT"/>
</dbReference>
<name>A0A9W4G7A6_9CYAN</name>
<keyword evidence="7" id="KW-0028">Amino-acid biosynthesis</keyword>
<comment type="similarity">
    <text evidence="3">Belongs to the transferase hexapeptide repeat family.</text>
</comment>
<evidence type="ECO:0000256" key="5">
    <source>
        <dbReference type="ARBA" id="ARBA00018522"/>
    </source>
</evidence>
<dbReference type="GO" id="GO:0005737">
    <property type="term" value="C:cytoplasm"/>
    <property type="evidence" value="ECO:0007669"/>
    <property type="project" value="UniProtKB-SubCell"/>
</dbReference>
<evidence type="ECO:0000256" key="6">
    <source>
        <dbReference type="ARBA" id="ARBA00022490"/>
    </source>
</evidence>
<keyword evidence="11 13" id="KW-0012">Acyltransferase</keyword>
<evidence type="ECO:0000256" key="3">
    <source>
        <dbReference type="ARBA" id="ARBA00007274"/>
    </source>
</evidence>
<dbReference type="RefSeq" id="WP_254173896.1">
    <property type="nucleotide sequence ID" value="NZ_LR882967.1"/>
</dbReference>
<comment type="pathway">
    <text evidence="2">Amino-acid biosynthesis; L-cysteine biosynthesis; L-cysteine from L-serine: step 1/2.</text>
</comment>
<evidence type="ECO:0000256" key="4">
    <source>
        <dbReference type="ARBA" id="ARBA00013266"/>
    </source>
</evidence>
<proteinExistence type="inferred from homology"/>
<keyword evidence="10" id="KW-0198">Cysteine biosynthesis</keyword>
<dbReference type="NCBIfam" id="TIGR01172">
    <property type="entry name" value="cysE"/>
    <property type="match status" value="1"/>
</dbReference>
<keyword evidence="8 13" id="KW-0808">Transferase</keyword>
<protein>
    <recommendedName>
        <fullName evidence="5">Serine acetyltransferase</fullName>
        <ecNumber evidence="4">2.3.1.30</ecNumber>
    </recommendedName>
</protein>
<dbReference type="GO" id="GO:0006535">
    <property type="term" value="P:cysteine biosynthetic process from serine"/>
    <property type="evidence" value="ECO:0007669"/>
    <property type="project" value="InterPro"/>
</dbReference>
<dbReference type="EC" id="2.3.1.30" evidence="4"/>
<dbReference type="InterPro" id="IPR053376">
    <property type="entry name" value="Serine_acetyltransferase"/>
</dbReference>
<organism evidence="13 14">
    <name type="scientific">Planktothrix pseudagardhii</name>
    <dbReference type="NCBI Taxonomy" id="132604"/>
    <lineage>
        <taxon>Bacteria</taxon>
        <taxon>Bacillati</taxon>
        <taxon>Cyanobacteriota</taxon>
        <taxon>Cyanophyceae</taxon>
        <taxon>Oscillatoriophycideae</taxon>
        <taxon>Oscillatoriales</taxon>
        <taxon>Microcoleaceae</taxon>
        <taxon>Planktothrix</taxon>
    </lineage>
</organism>
<evidence type="ECO:0000256" key="8">
    <source>
        <dbReference type="ARBA" id="ARBA00022679"/>
    </source>
</evidence>
<dbReference type="Proteomes" id="UP001153719">
    <property type="component" value="Chromosome"/>
</dbReference>
<dbReference type="AlphaFoldDB" id="A0A9W4G7A6"/>
<keyword evidence="14" id="KW-1185">Reference proteome</keyword>
<dbReference type="SUPFAM" id="SSF51161">
    <property type="entry name" value="Trimeric LpxA-like enzymes"/>
    <property type="match status" value="1"/>
</dbReference>
<dbReference type="InterPro" id="IPR018357">
    <property type="entry name" value="Hexapep_transf_CS"/>
</dbReference>
<dbReference type="InterPro" id="IPR011004">
    <property type="entry name" value="Trimer_LpxA-like_sf"/>
</dbReference>
<dbReference type="PANTHER" id="PTHR42811">
    <property type="entry name" value="SERINE ACETYLTRANSFERASE"/>
    <property type="match status" value="1"/>
</dbReference>
<dbReference type="FunFam" id="2.160.10.10:FF:000007">
    <property type="entry name" value="Serine acetyltransferase"/>
    <property type="match status" value="1"/>
</dbReference>
<dbReference type="GO" id="GO:0009001">
    <property type="term" value="F:serine O-acetyltransferase activity"/>
    <property type="evidence" value="ECO:0007669"/>
    <property type="project" value="UniProtKB-EC"/>
</dbReference>
<sequence length="271" mass="29555">MLKTLQDDFRIIFERDPAARNWLEVLFCYPGLQALVFHRLAHGFYVLGLPFIPRLISHIARFLTGIEIHPGAVIGKGVFIDHGMGVVIGETAILGDFCLIYQGVTLGGTGKESGKRHPTLGENVVVGAGAKVLGNIQLGNNVRIGAGSVVLRDVPSNCTVVGVPGRVVYRSGVRIEPLEHGSLPDSEAQVIRMLVDRIELLEQQVQTLQQQSSADPNQLEAALKLEYSPDSNRFMFGEQTTDIDGEYSVLAATHCRLKNRTIQEFLDGAGI</sequence>
<evidence type="ECO:0000256" key="12">
    <source>
        <dbReference type="ARBA" id="ARBA00049486"/>
    </source>
</evidence>